<feature type="domain" description="Peptidase C39-like" evidence="2">
    <location>
        <begin position="142"/>
        <end position="308"/>
    </location>
</feature>
<keyword evidence="4" id="KW-1185">Reference proteome</keyword>
<dbReference type="Gene3D" id="2.60.40.10">
    <property type="entry name" value="Immunoglobulins"/>
    <property type="match status" value="1"/>
</dbReference>
<dbReference type="Proteomes" id="UP000219636">
    <property type="component" value="Unassembled WGS sequence"/>
</dbReference>
<dbReference type="PANTHER" id="PTHR37806:SF1">
    <property type="entry name" value="PEPTIDASE C39-LIKE DOMAIN-CONTAINING PROTEIN"/>
    <property type="match status" value="1"/>
</dbReference>
<proteinExistence type="predicted"/>
<sequence>MLNFNCELKGGVYKIKKYVLFCVIVILILLLGACSFEKGLGVEDTNKLTVLTVEYSSGAPLSELYVVLLNDDERIIDETMSDTDGKATFYNLQVNKTYKVQVGKYENFQTKSFITEKEFNFKPSNPNLLVQTYAADHNQGLAIPVHLQEPELPNGCEITALTAVLNYYGAKTDKLEMTQKYLPKKPFEYRGNQNYGPDPNIEYGGNPTELTGTYVFAEPIVKAANSFISEEKLDIQAKNISGSTIEEITEYVRQGIPVITWVTLDLSKPRIKGGWRITGSGEYHQMFQNLHTMVLVAVRNDTVEVMDPLKGIKNLDKSTFFKSYKESGEQAVIVY</sequence>
<organism evidence="3 4">
    <name type="scientific">Ureibacillus xyleni</name>
    <dbReference type="NCBI Taxonomy" id="614648"/>
    <lineage>
        <taxon>Bacteria</taxon>
        <taxon>Bacillati</taxon>
        <taxon>Bacillota</taxon>
        <taxon>Bacilli</taxon>
        <taxon>Bacillales</taxon>
        <taxon>Caryophanaceae</taxon>
        <taxon>Ureibacillus</taxon>
    </lineage>
</organism>
<evidence type="ECO:0000313" key="4">
    <source>
        <dbReference type="Proteomes" id="UP000219636"/>
    </source>
</evidence>
<feature type="transmembrane region" description="Helical" evidence="1">
    <location>
        <begin position="18"/>
        <end position="36"/>
    </location>
</feature>
<accession>A0A285TJ98</accession>
<keyword evidence="1" id="KW-0472">Membrane</keyword>
<keyword evidence="1" id="KW-1133">Transmembrane helix</keyword>
<name>A0A285TJ98_9BACL</name>
<reference evidence="4" key="1">
    <citation type="submission" date="2017-08" db="EMBL/GenBank/DDBJ databases">
        <authorList>
            <person name="Varghese N."/>
            <person name="Submissions S."/>
        </authorList>
    </citation>
    <scope>NUCLEOTIDE SEQUENCE [LARGE SCALE GENOMIC DNA]</scope>
    <source>
        <strain evidence="4">JC22</strain>
    </source>
</reference>
<dbReference type="PANTHER" id="PTHR37806">
    <property type="entry name" value="LMO0724 PROTEIN"/>
    <property type="match status" value="1"/>
</dbReference>
<evidence type="ECO:0000259" key="2">
    <source>
        <dbReference type="Pfam" id="PF13529"/>
    </source>
</evidence>
<dbReference type="InterPro" id="IPR039564">
    <property type="entry name" value="Peptidase_C39-like"/>
</dbReference>
<evidence type="ECO:0000256" key="1">
    <source>
        <dbReference type="SAM" id="Phobius"/>
    </source>
</evidence>
<dbReference type="AlphaFoldDB" id="A0A285TJ98"/>
<dbReference type="InterPro" id="IPR013783">
    <property type="entry name" value="Ig-like_fold"/>
</dbReference>
<dbReference type="EMBL" id="OBMQ01000013">
    <property type="protein sequence ID" value="SOC21863.1"/>
    <property type="molecule type" value="Genomic_DNA"/>
</dbReference>
<evidence type="ECO:0000313" key="3">
    <source>
        <dbReference type="EMBL" id="SOC21863.1"/>
    </source>
</evidence>
<dbReference type="Pfam" id="PF13529">
    <property type="entry name" value="Peptidase_C39_2"/>
    <property type="match status" value="1"/>
</dbReference>
<dbReference type="Gene3D" id="3.90.70.10">
    <property type="entry name" value="Cysteine proteinases"/>
    <property type="match status" value="1"/>
</dbReference>
<protein>
    <submittedName>
        <fullName evidence="3">Uncharacterized protein YvpB</fullName>
    </submittedName>
</protein>
<gene>
    <name evidence="3" type="ORF">SAMN05880501_11379</name>
</gene>
<keyword evidence="1" id="KW-0812">Transmembrane</keyword>